<organism evidence="2 3">
    <name type="scientific">Virgibacillus xinjiangensis</name>
    <dbReference type="NCBI Taxonomy" id="393090"/>
    <lineage>
        <taxon>Bacteria</taxon>
        <taxon>Bacillati</taxon>
        <taxon>Bacillota</taxon>
        <taxon>Bacilli</taxon>
        <taxon>Bacillales</taxon>
        <taxon>Bacillaceae</taxon>
        <taxon>Virgibacillus</taxon>
    </lineage>
</organism>
<proteinExistence type="predicted"/>
<dbReference type="EMBL" id="JBHRSA010000052">
    <property type="protein sequence ID" value="MFC3041445.1"/>
    <property type="molecule type" value="Genomic_DNA"/>
</dbReference>
<keyword evidence="1" id="KW-0472">Membrane</keyword>
<name>A0ABV7CZP2_9BACI</name>
<reference evidence="3" key="1">
    <citation type="journal article" date="2019" name="Int. J. Syst. Evol. Microbiol.">
        <title>The Global Catalogue of Microorganisms (GCM) 10K type strain sequencing project: providing services to taxonomists for standard genome sequencing and annotation.</title>
        <authorList>
            <consortium name="The Broad Institute Genomics Platform"/>
            <consortium name="The Broad Institute Genome Sequencing Center for Infectious Disease"/>
            <person name="Wu L."/>
            <person name="Ma J."/>
        </authorList>
    </citation>
    <scope>NUCLEOTIDE SEQUENCE [LARGE SCALE GENOMIC DNA]</scope>
    <source>
        <strain evidence="3">KCTC 13128</strain>
    </source>
</reference>
<keyword evidence="1" id="KW-0812">Transmembrane</keyword>
<sequence length="57" mass="6568">MKNNTGYILLIIFLAGIAALLDIKFKGMFYRQLPAGVQERLDQWSEQAIRQAVKEQQ</sequence>
<comment type="caution">
    <text evidence="2">The sequence shown here is derived from an EMBL/GenBank/DDBJ whole genome shotgun (WGS) entry which is preliminary data.</text>
</comment>
<evidence type="ECO:0000313" key="2">
    <source>
        <dbReference type="EMBL" id="MFC3041445.1"/>
    </source>
</evidence>
<keyword evidence="1" id="KW-1133">Transmembrane helix</keyword>
<gene>
    <name evidence="2" type="ORF">ACFOGI_14445</name>
</gene>
<evidence type="ECO:0000256" key="1">
    <source>
        <dbReference type="SAM" id="Phobius"/>
    </source>
</evidence>
<keyword evidence="3" id="KW-1185">Reference proteome</keyword>
<dbReference type="RefSeq" id="WP_390274035.1">
    <property type="nucleotide sequence ID" value="NZ_JBHRSA010000052.1"/>
</dbReference>
<accession>A0ABV7CZP2</accession>
<evidence type="ECO:0000313" key="3">
    <source>
        <dbReference type="Proteomes" id="UP001595279"/>
    </source>
</evidence>
<protein>
    <submittedName>
        <fullName evidence="2">Uncharacterized protein</fullName>
    </submittedName>
</protein>
<feature type="transmembrane region" description="Helical" evidence="1">
    <location>
        <begin position="6"/>
        <end position="23"/>
    </location>
</feature>
<dbReference type="Proteomes" id="UP001595279">
    <property type="component" value="Unassembled WGS sequence"/>
</dbReference>